<reference evidence="2 3" key="1">
    <citation type="journal article" date="2015" name="Fungal Genet. Biol.">
        <title>Evolution of novel wood decay mechanisms in Agaricales revealed by the genome sequences of Fistulina hepatica and Cylindrobasidium torrendii.</title>
        <authorList>
            <person name="Floudas D."/>
            <person name="Held B.W."/>
            <person name="Riley R."/>
            <person name="Nagy L.G."/>
            <person name="Koehler G."/>
            <person name="Ransdell A.S."/>
            <person name="Younus H."/>
            <person name="Chow J."/>
            <person name="Chiniquy J."/>
            <person name="Lipzen A."/>
            <person name="Tritt A."/>
            <person name="Sun H."/>
            <person name="Haridas S."/>
            <person name="LaButti K."/>
            <person name="Ohm R.A."/>
            <person name="Kues U."/>
            <person name="Blanchette R.A."/>
            <person name="Grigoriev I.V."/>
            <person name="Minto R.E."/>
            <person name="Hibbett D.S."/>
        </authorList>
    </citation>
    <scope>NUCLEOTIDE SEQUENCE [LARGE SCALE GENOMIC DNA]</scope>
    <source>
        <strain evidence="2 3">ATCC 64428</strain>
    </source>
</reference>
<dbReference type="AlphaFoldDB" id="A0A0D7AJF9"/>
<dbReference type="OrthoDB" id="3237291at2759"/>
<sequence>MPTFHTNNVLEQPLKWSELGKESTCNGVQLAGVIIHNAKGDDSPLLLEQMILERTLSYACNTAWKAYKTCISNARAQLDQLKKQQEATGSRHRRDRDSLLPRRGQKSWEAVNEVKVRGKQRGAVPAESDLDSQLSFKPSSFRVACWSCSGTVPFDSFVFAFVGKFLTKNQPTVGSLKAKIASFEQKGSVPKPQGRLGTSPPLPSGTASVSARSRELYANRMAKEIKPSYTGRSQLTTMSTGSSDRGSHVSRLRDDAPTTRPADILETHAFDSLAIETCLPDSPGGSPARMAADAASRSSGMSSPGEAGEGISTRSPTSTRVAGSTRGISTSPKLPPSPLRGEGDAHRSASSSFKGPKSPGKSPGKSPTSPLRIRTGSQTHQSTPSRAQTPSSPSPRTPPPSSPRLRQTEGITDSASKNLIPLRTHCTVSNAARTSPIPPPTLPPIGSPPPPPVAGRTQSGAGHNLIASTLNTVLPSPSLSVSSPAGAVVRLPSRPYNGYDSDDDGGDGPPKPPPLSAYNLPRRTGATYKVVVHGRIKEDYELMRNARLKLTEHGIVAEPIPTASPTVKQQQPPQRSTEAGEEGTDIGSGEGAQSQEDDEYGPHSPRARTDSLKRLNPFTRGHSTDMERSATKQPLMSPSPVPRMPTPESMA</sequence>
<feature type="compositionally biased region" description="Polar residues" evidence="1">
    <location>
        <begin position="563"/>
        <end position="577"/>
    </location>
</feature>
<feature type="region of interest" description="Disordered" evidence="1">
    <location>
        <begin position="476"/>
        <end position="524"/>
    </location>
</feature>
<dbReference type="Proteomes" id="UP000054144">
    <property type="component" value="Unassembled WGS sequence"/>
</dbReference>
<accession>A0A0D7AJF9</accession>
<feature type="region of interest" description="Disordered" evidence="1">
    <location>
        <begin position="556"/>
        <end position="651"/>
    </location>
</feature>
<evidence type="ECO:0000313" key="3">
    <source>
        <dbReference type="Proteomes" id="UP000054144"/>
    </source>
</evidence>
<protein>
    <submittedName>
        <fullName evidence="2">Uncharacterized protein</fullName>
    </submittedName>
</protein>
<gene>
    <name evidence="2" type="ORF">FISHEDRAFT_56238</name>
</gene>
<feature type="compositionally biased region" description="Pro residues" evidence="1">
    <location>
        <begin position="436"/>
        <end position="453"/>
    </location>
</feature>
<dbReference type="EMBL" id="KN881646">
    <property type="protein sequence ID" value="KIY52000.1"/>
    <property type="molecule type" value="Genomic_DNA"/>
</dbReference>
<evidence type="ECO:0000313" key="2">
    <source>
        <dbReference type="EMBL" id="KIY52000.1"/>
    </source>
</evidence>
<feature type="compositionally biased region" description="Polar residues" evidence="1">
    <location>
        <begin position="230"/>
        <end position="244"/>
    </location>
</feature>
<evidence type="ECO:0000256" key="1">
    <source>
        <dbReference type="SAM" id="MobiDB-lite"/>
    </source>
</evidence>
<keyword evidence="3" id="KW-1185">Reference proteome</keyword>
<feature type="compositionally biased region" description="Pro residues" evidence="1">
    <location>
        <begin position="392"/>
        <end position="402"/>
    </location>
</feature>
<feature type="region of interest" description="Disordered" evidence="1">
    <location>
        <begin position="82"/>
        <end position="106"/>
    </location>
</feature>
<feature type="region of interest" description="Disordered" evidence="1">
    <location>
        <begin position="185"/>
        <end position="210"/>
    </location>
</feature>
<feature type="compositionally biased region" description="Low complexity" evidence="1">
    <location>
        <begin position="381"/>
        <end position="391"/>
    </location>
</feature>
<feature type="region of interest" description="Disordered" evidence="1">
    <location>
        <begin position="276"/>
        <end position="463"/>
    </location>
</feature>
<feature type="compositionally biased region" description="Polar residues" evidence="1">
    <location>
        <begin position="312"/>
        <end position="332"/>
    </location>
</feature>
<feature type="region of interest" description="Disordered" evidence="1">
    <location>
        <begin position="227"/>
        <end position="261"/>
    </location>
</feature>
<feature type="compositionally biased region" description="Basic and acidic residues" evidence="1">
    <location>
        <begin position="245"/>
        <end position="261"/>
    </location>
</feature>
<feature type="compositionally biased region" description="Low complexity" evidence="1">
    <location>
        <begin position="348"/>
        <end position="370"/>
    </location>
</feature>
<feature type="compositionally biased region" description="Low complexity" evidence="1">
    <location>
        <begin position="284"/>
        <end position="306"/>
    </location>
</feature>
<name>A0A0D7AJF9_9AGAR</name>
<organism evidence="2 3">
    <name type="scientific">Fistulina hepatica ATCC 64428</name>
    <dbReference type="NCBI Taxonomy" id="1128425"/>
    <lineage>
        <taxon>Eukaryota</taxon>
        <taxon>Fungi</taxon>
        <taxon>Dikarya</taxon>
        <taxon>Basidiomycota</taxon>
        <taxon>Agaricomycotina</taxon>
        <taxon>Agaricomycetes</taxon>
        <taxon>Agaricomycetidae</taxon>
        <taxon>Agaricales</taxon>
        <taxon>Fistulinaceae</taxon>
        <taxon>Fistulina</taxon>
    </lineage>
</organism>
<proteinExistence type="predicted"/>